<keyword evidence="3" id="KW-0804">Transcription</keyword>
<dbReference type="CDD" id="cd00067">
    <property type="entry name" value="GAL4"/>
    <property type="match status" value="1"/>
</dbReference>
<evidence type="ECO:0000256" key="5">
    <source>
        <dbReference type="SAM" id="MobiDB-lite"/>
    </source>
</evidence>
<dbReference type="PANTHER" id="PTHR47424:SF2">
    <property type="entry name" value="TRANSCRIPTION FACTOR DOMAIN-CONTAINING PROTEIN-RELATED"/>
    <property type="match status" value="1"/>
</dbReference>
<dbReference type="GO" id="GO:0000435">
    <property type="term" value="P:positive regulation of transcription from RNA polymerase II promoter by galactose"/>
    <property type="evidence" value="ECO:0007669"/>
    <property type="project" value="TreeGrafter"/>
</dbReference>
<dbReference type="InterPro" id="IPR001138">
    <property type="entry name" value="Zn2Cys6_DnaBD"/>
</dbReference>
<dbReference type="GO" id="GO:0000981">
    <property type="term" value="F:DNA-binding transcription factor activity, RNA polymerase II-specific"/>
    <property type="evidence" value="ECO:0007669"/>
    <property type="project" value="InterPro"/>
</dbReference>
<dbReference type="PROSITE" id="PS50048">
    <property type="entry name" value="ZN2_CY6_FUNGAL_2"/>
    <property type="match status" value="1"/>
</dbReference>
<dbReference type="InterPro" id="IPR005600">
    <property type="entry name" value="Gal4_dimer_dom"/>
</dbReference>
<dbReference type="PROSITE" id="PS00463">
    <property type="entry name" value="ZN2_CY6_FUNGAL_1"/>
    <property type="match status" value="1"/>
</dbReference>
<comment type="caution">
    <text evidence="7">The sequence shown here is derived from an EMBL/GenBank/DDBJ whole genome shotgun (WGS) entry which is preliminary data.</text>
</comment>
<dbReference type="GO" id="GO:0008270">
    <property type="term" value="F:zinc ion binding"/>
    <property type="evidence" value="ECO:0007669"/>
    <property type="project" value="InterPro"/>
</dbReference>
<feature type="region of interest" description="Disordered" evidence="5">
    <location>
        <begin position="270"/>
        <end position="291"/>
    </location>
</feature>
<sequence length="842" mass="89620">MMANGTTASPRAGLPAGGGGAGAGFGAGTSGAGAGAGAEAEAGVVVGGGGAGPGPLDMTLPQADQACKECRRRKSKCNRELPICNLCTRYRRHCLYEKHSRTPLTRRHLTEVEEKLERAETLLRQMRQFLPPNLRASRSAAILPGLPSASPASSSGSASTLTLDFATRPGSEMSTAASARRTGRGEGCGGPDSQAIPLESPPATDDFDWDEQESMCQASPPREDGSGGGDEEGAPILDGMASLTVDEKEAGYLGVASGAALLRILEPSRASGRRRTARSDPSSPSSPSSSSAAAVASVAGCLLAQPNVRRHVADAMVDAYFRTYHVSYPILHEPTFRAQYSEVIGRPHGDSWLVLAYVVAALGVFSTATGLDETDVALFAQARSILSFKYLEMGNLTLVQSLSLISNYQQKRDKPNSGYSYLGLATRMAMGLGLHKEFQNWTSISPLNMEIRRRVWWTLCAFEVGATITFSRPLVWPLAGVEVALPMNVYDGELTVASAGYPRESAGLTPYTPVRAQASFHVATAGIYRRVISKPFPDVAELARLEDELYAPWVRSLPPCFREGATVPPRYVFAHAVMQWRSRHFRIIMYRPFVIRRALHAREGRQAESSSAPESLAAFERCLADAQFTIESISEYWARNEHNRLGAWYALYFLFQAALIPCICLRNDPHSPRASDWRGQIATTLHTLADLAPVNASAARSHHIIADLCGRYLGPEAVRPDHHHSAPPATAAAAAAAEAAAARPPRVDRLACVAAAAAAPAGGGAYPGGGDQVVMGAAAFGPDLGPIAESPQTQVSSAYSMMWPNAAPLEAADLVMGDDTWMEFLGCVDGTGGVAWLGGISE</sequence>
<evidence type="ECO:0000256" key="1">
    <source>
        <dbReference type="ARBA" id="ARBA00022723"/>
    </source>
</evidence>
<keyword evidence="1" id="KW-0479">Metal-binding</keyword>
<dbReference type="AlphaFoldDB" id="A0AAD9HZ49"/>
<dbReference type="SMART" id="SM00906">
    <property type="entry name" value="Fungal_trans"/>
    <property type="match status" value="1"/>
</dbReference>
<dbReference type="GO" id="GO:0006351">
    <property type="term" value="P:DNA-templated transcription"/>
    <property type="evidence" value="ECO:0007669"/>
    <property type="project" value="InterPro"/>
</dbReference>
<keyword evidence="2" id="KW-0805">Transcription regulation</keyword>
<feature type="domain" description="Zn(2)-C6 fungal-type" evidence="6">
    <location>
        <begin position="66"/>
        <end position="96"/>
    </location>
</feature>
<feature type="region of interest" description="Disordered" evidence="5">
    <location>
        <begin position="146"/>
        <end position="236"/>
    </location>
</feature>
<keyword evidence="8" id="KW-1185">Reference proteome</keyword>
<dbReference type="GO" id="GO:0000978">
    <property type="term" value="F:RNA polymerase II cis-regulatory region sequence-specific DNA binding"/>
    <property type="evidence" value="ECO:0007669"/>
    <property type="project" value="TreeGrafter"/>
</dbReference>
<organism evidence="7 8">
    <name type="scientific">Phyllachora maydis</name>
    <dbReference type="NCBI Taxonomy" id="1825666"/>
    <lineage>
        <taxon>Eukaryota</taxon>
        <taxon>Fungi</taxon>
        <taxon>Dikarya</taxon>
        <taxon>Ascomycota</taxon>
        <taxon>Pezizomycotina</taxon>
        <taxon>Sordariomycetes</taxon>
        <taxon>Sordariomycetidae</taxon>
        <taxon>Phyllachorales</taxon>
        <taxon>Phyllachoraceae</taxon>
        <taxon>Phyllachora</taxon>
    </lineage>
</organism>
<dbReference type="CDD" id="cd12148">
    <property type="entry name" value="fungal_TF_MHR"/>
    <property type="match status" value="1"/>
</dbReference>
<name>A0AAD9HZ49_9PEZI</name>
<keyword evidence="4" id="KW-0539">Nucleus</keyword>
<dbReference type="Gene3D" id="4.10.240.10">
    <property type="entry name" value="Zn(2)-C6 fungal-type DNA-binding domain"/>
    <property type="match status" value="1"/>
</dbReference>
<dbReference type="InterPro" id="IPR007219">
    <property type="entry name" value="XnlR_reg_dom"/>
</dbReference>
<reference evidence="7" key="1">
    <citation type="journal article" date="2023" name="Mol. Plant Microbe Interact.">
        <title>Elucidating the Obligate Nature and Biological Capacity of an Invasive Fungal Corn Pathogen.</title>
        <authorList>
            <person name="MacCready J.S."/>
            <person name="Roggenkamp E.M."/>
            <person name="Gdanetz K."/>
            <person name="Chilvers M.I."/>
        </authorList>
    </citation>
    <scope>NUCLEOTIDE SEQUENCE</scope>
    <source>
        <strain evidence="7">PM02</strain>
    </source>
</reference>
<evidence type="ECO:0000256" key="2">
    <source>
        <dbReference type="ARBA" id="ARBA00023015"/>
    </source>
</evidence>
<evidence type="ECO:0000259" key="6">
    <source>
        <dbReference type="PROSITE" id="PS50048"/>
    </source>
</evidence>
<dbReference type="EMBL" id="JAQQPM010000002">
    <property type="protein sequence ID" value="KAK2068136.1"/>
    <property type="molecule type" value="Genomic_DNA"/>
</dbReference>
<protein>
    <recommendedName>
        <fullName evidence="6">Zn(2)-C6 fungal-type domain-containing protein</fullName>
    </recommendedName>
</protein>
<dbReference type="Pfam" id="PF04082">
    <property type="entry name" value="Fungal_trans"/>
    <property type="match status" value="1"/>
</dbReference>
<dbReference type="InterPro" id="IPR036864">
    <property type="entry name" value="Zn2-C6_fun-type_DNA-bd_sf"/>
</dbReference>
<evidence type="ECO:0000313" key="7">
    <source>
        <dbReference type="EMBL" id="KAK2068136.1"/>
    </source>
</evidence>
<dbReference type="SMART" id="SM00066">
    <property type="entry name" value="GAL4"/>
    <property type="match status" value="1"/>
</dbReference>
<evidence type="ECO:0000313" key="8">
    <source>
        <dbReference type="Proteomes" id="UP001217918"/>
    </source>
</evidence>
<dbReference type="PANTHER" id="PTHR47424">
    <property type="entry name" value="REGULATORY PROTEIN GAL4"/>
    <property type="match status" value="1"/>
</dbReference>
<proteinExistence type="predicted"/>
<gene>
    <name evidence="7" type="ORF">P8C59_002799</name>
</gene>
<feature type="compositionally biased region" description="Low complexity" evidence="5">
    <location>
        <begin position="279"/>
        <end position="291"/>
    </location>
</feature>
<dbReference type="InterPro" id="IPR051127">
    <property type="entry name" value="Fungal_SecMet_Regulators"/>
</dbReference>
<evidence type="ECO:0000256" key="3">
    <source>
        <dbReference type="ARBA" id="ARBA00023163"/>
    </source>
</evidence>
<feature type="compositionally biased region" description="Low complexity" evidence="5">
    <location>
        <begin position="146"/>
        <end position="159"/>
    </location>
</feature>
<dbReference type="CDD" id="cd14654">
    <property type="entry name" value="ZIP_Gal4"/>
    <property type="match status" value="1"/>
</dbReference>
<accession>A0AAD9HZ49</accession>
<evidence type="ECO:0000256" key="4">
    <source>
        <dbReference type="ARBA" id="ARBA00023242"/>
    </source>
</evidence>
<dbReference type="GO" id="GO:0005634">
    <property type="term" value="C:nucleus"/>
    <property type="evidence" value="ECO:0007669"/>
    <property type="project" value="TreeGrafter"/>
</dbReference>
<dbReference type="Proteomes" id="UP001217918">
    <property type="component" value="Unassembled WGS sequence"/>
</dbReference>
<dbReference type="Pfam" id="PF00172">
    <property type="entry name" value="Zn_clus"/>
    <property type="match status" value="1"/>
</dbReference>
<dbReference type="SUPFAM" id="SSF57701">
    <property type="entry name" value="Zn2/Cys6 DNA-binding domain"/>
    <property type="match status" value="1"/>
</dbReference>